<dbReference type="EMBL" id="OMOF01000313">
    <property type="protein sequence ID" value="SPF47237.1"/>
    <property type="molecule type" value="Genomic_DNA"/>
</dbReference>
<feature type="transmembrane region" description="Helical" evidence="1">
    <location>
        <begin position="20"/>
        <end position="39"/>
    </location>
</feature>
<gene>
    <name evidence="2" type="ORF">SBF1_3800004</name>
</gene>
<keyword evidence="1" id="KW-0812">Transmembrane</keyword>
<reference evidence="3" key="1">
    <citation type="submission" date="2018-02" db="EMBL/GenBank/DDBJ databases">
        <authorList>
            <person name="Hausmann B."/>
        </authorList>
    </citation>
    <scope>NUCLEOTIDE SEQUENCE [LARGE SCALE GENOMIC DNA]</scope>
    <source>
        <strain evidence="3">Peat soil MAG SbF1</strain>
    </source>
</reference>
<name>A0A2U3L5R9_9FIRM</name>
<evidence type="ECO:0000313" key="3">
    <source>
        <dbReference type="Proteomes" id="UP000238916"/>
    </source>
</evidence>
<sequence length="40" mass="4500">MLKLKKLEIGLCLYNDPNIYILIALFCSVATQTPIVAVIY</sequence>
<keyword evidence="1" id="KW-1133">Transmembrane helix</keyword>
<evidence type="ECO:0000256" key="1">
    <source>
        <dbReference type="SAM" id="Phobius"/>
    </source>
</evidence>
<dbReference type="Proteomes" id="UP000238916">
    <property type="component" value="Unassembled WGS sequence"/>
</dbReference>
<evidence type="ECO:0000313" key="2">
    <source>
        <dbReference type="EMBL" id="SPF47237.1"/>
    </source>
</evidence>
<dbReference type="AlphaFoldDB" id="A0A2U3L5R9"/>
<keyword evidence="1" id="KW-0472">Membrane</keyword>
<organism evidence="2 3">
    <name type="scientific">Candidatus Desulfosporosinus infrequens</name>
    <dbReference type="NCBI Taxonomy" id="2043169"/>
    <lineage>
        <taxon>Bacteria</taxon>
        <taxon>Bacillati</taxon>
        <taxon>Bacillota</taxon>
        <taxon>Clostridia</taxon>
        <taxon>Eubacteriales</taxon>
        <taxon>Desulfitobacteriaceae</taxon>
        <taxon>Desulfosporosinus</taxon>
    </lineage>
</organism>
<accession>A0A2U3L5R9</accession>
<protein>
    <submittedName>
        <fullName evidence="2">Uncharacterized protein</fullName>
    </submittedName>
</protein>
<proteinExistence type="predicted"/>